<feature type="compositionally biased region" description="Basic and acidic residues" evidence="1">
    <location>
        <begin position="174"/>
        <end position="201"/>
    </location>
</feature>
<name>A0ABD0LJE8_9CAEN</name>
<feature type="non-terminal residue" evidence="2">
    <location>
        <position position="282"/>
    </location>
</feature>
<feature type="compositionally biased region" description="Polar residues" evidence="1">
    <location>
        <begin position="210"/>
        <end position="219"/>
    </location>
</feature>
<proteinExistence type="predicted"/>
<feature type="region of interest" description="Disordered" evidence="1">
    <location>
        <begin position="174"/>
        <end position="282"/>
    </location>
</feature>
<protein>
    <submittedName>
        <fullName evidence="2">Uncharacterized protein</fullName>
    </submittedName>
</protein>
<feature type="compositionally biased region" description="Basic and acidic residues" evidence="1">
    <location>
        <begin position="258"/>
        <end position="271"/>
    </location>
</feature>
<accession>A0ABD0LJE8</accession>
<evidence type="ECO:0000313" key="3">
    <source>
        <dbReference type="Proteomes" id="UP001519460"/>
    </source>
</evidence>
<gene>
    <name evidence="2" type="ORF">BaRGS_00009237</name>
</gene>
<keyword evidence="3" id="KW-1185">Reference proteome</keyword>
<organism evidence="2 3">
    <name type="scientific">Batillaria attramentaria</name>
    <dbReference type="NCBI Taxonomy" id="370345"/>
    <lineage>
        <taxon>Eukaryota</taxon>
        <taxon>Metazoa</taxon>
        <taxon>Spiralia</taxon>
        <taxon>Lophotrochozoa</taxon>
        <taxon>Mollusca</taxon>
        <taxon>Gastropoda</taxon>
        <taxon>Caenogastropoda</taxon>
        <taxon>Sorbeoconcha</taxon>
        <taxon>Cerithioidea</taxon>
        <taxon>Batillariidae</taxon>
        <taxon>Batillaria</taxon>
    </lineage>
</organism>
<feature type="compositionally biased region" description="Polar residues" evidence="1">
    <location>
        <begin position="272"/>
        <end position="282"/>
    </location>
</feature>
<comment type="caution">
    <text evidence="2">The sequence shown here is derived from an EMBL/GenBank/DDBJ whole genome shotgun (WGS) entry which is preliminary data.</text>
</comment>
<evidence type="ECO:0000256" key="1">
    <source>
        <dbReference type="SAM" id="MobiDB-lite"/>
    </source>
</evidence>
<dbReference type="AlphaFoldDB" id="A0ABD0LJE8"/>
<evidence type="ECO:0000313" key="2">
    <source>
        <dbReference type="EMBL" id="KAK7499585.1"/>
    </source>
</evidence>
<sequence>MNGWCDGHTPTTHVFHQRLKPCTEDCGNGRETAAKDVFPSCAEPIFARERTRREQVRERKKQATCIGRDEVGHGASVKSFRHTVAVAVWLLSKPVSVSHFFSFPQPSRGLERQALCRLRRLLSCHGPPLAHASCGRFSSVRDKYPAKLGQMLLTMCGWGTAGCHLVRIHVQPDDKAALEKEPKATPSPKHEARSAKSDQPSHKPARRTHTAPSPLSRDNTSSSIKSTTRKKQDEEVLSRNGIIQAAARGTATSKCARTNKEWHANEEERKAQTCSLNHDTGE</sequence>
<dbReference type="Proteomes" id="UP001519460">
    <property type="component" value="Unassembled WGS sequence"/>
</dbReference>
<reference evidence="2 3" key="1">
    <citation type="journal article" date="2023" name="Sci. Data">
        <title>Genome assembly of the Korean intertidal mud-creeper Batillaria attramentaria.</title>
        <authorList>
            <person name="Patra A.K."/>
            <person name="Ho P.T."/>
            <person name="Jun S."/>
            <person name="Lee S.J."/>
            <person name="Kim Y."/>
            <person name="Won Y.J."/>
        </authorList>
    </citation>
    <scope>NUCLEOTIDE SEQUENCE [LARGE SCALE GENOMIC DNA]</scope>
    <source>
        <strain evidence="2">Wonlab-2016</strain>
    </source>
</reference>
<dbReference type="EMBL" id="JACVVK020000043">
    <property type="protein sequence ID" value="KAK7499585.1"/>
    <property type="molecule type" value="Genomic_DNA"/>
</dbReference>